<keyword evidence="2 8" id="KW-1134">Transmembrane beta strand</keyword>
<protein>
    <recommendedName>
        <fullName evidence="8 9">Outer membrane protein assembly factor BamA</fullName>
    </recommendedName>
</protein>
<evidence type="ECO:0000256" key="7">
    <source>
        <dbReference type="ARBA" id="ARBA00023237"/>
    </source>
</evidence>
<feature type="domain" description="POTRA" evidence="10">
    <location>
        <begin position="359"/>
        <end position="432"/>
    </location>
</feature>
<dbReference type="PIRSF" id="PIRSF006076">
    <property type="entry name" value="OM_assembly_OMP85"/>
    <property type="match status" value="1"/>
</dbReference>
<evidence type="ECO:0000256" key="4">
    <source>
        <dbReference type="ARBA" id="ARBA00022729"/>
    </source>
</evidence>
<evidence type="ECO:0000256" key="3">
    <source>
        <dbReference type="ARBA" id="ARBA00022692"/>
    </source>
</evidence>
<dbReference type="InterPro" id="IPR010827">
    <property type="entry name" value="BamA/TamA_POTRA"/>
</dbReference>
<dbReference type="AlphaFoldDB" id="A0A1M7UFH6"/>
<dbReference type="Pfam" id="PF01103">
    <property type="entry name" value="Omp85"/>
    <property type="match status" value="1"/>
</dbReference>
<dbReference type="Pfam" id="PF07244">
    <property type="entry name" value="POTRA"/>
    <property type="match status" value="4"/>
</dbReference>
<keyword evidence="12" id="KW-1185">Reference proteome</keyword>
<gene>
    <name evidence="8" type="primary">bamA</name>
    <name evidence="11" type="ORF">SAMN05444170_4900</name>
</gene>
<feature type="domain" description="POTRA" evidence="10">
    <location>
        <begin position="106"/>
        <end position="183"/>
    </location>
</feature>
<evidence type="ECO:0000256" key="8">
    <source>
        <dbReference type="HAMAP-Rule" id="MF_01430"/>
    </source>
</evidence>
<evidence type="ECO:0000259" key="10">
    <source>
        <dbReference type="PROSITE" id="PS51779"/>
    </source>
</evidence>
<feature type="signal peptide" evidence="8">
    <location>
        <begin position="1"/>
        <end position="24"/>
    </location>
</feature>
<keyword evidence="4 8" id="KW-0732">Signal</keyword>
<sequence precursor="true">MTRVTRVLIALGLAGCLLSGMASAAAADDAKSSDYEENGRALVDVEGNKRVDVATVRSYFHASPDGRFDEAARDAALKALIGTHLFDTVTIERKGERLLVHLHEAPVLDKVVFEGNMRVKDNELSPVVESKPRGSLQRATIQSDANHIVEAYRRLGRDDVSVKPMVIDRGNDRVDLVFEVTEGAKTPVRQINFVGNTVFGKRQLAAVIKTSATNMLSFLMGGDVYDPDIVNTDREAIRNYYRSKGYADANVRSVNAEYDPAAKGFALTFTIDEGPLYRFGDVGIDSHVDGVDPEKLRRLLLVKADAQFDGSALDKSNDKLSAELAKLGYPFARALARSRRDEGTRRIDVTFAIEQGPRAYIERIDIHGNTRTRGYVIRREFDISEGDAFNKGLIERAERRLKNLDYFKTVKITTKQGSAPDRVILDVDLQEKETGNFNVSGGYSTTDGWLAEIKLGDRSFAGTGVALNSTFTYGQYTRGFEVGATDPGFFDNRASAGIVLSAKQTVANDFVSYGTENYGATMLIGTPISEQLGVQWRYSISRQEMTLDPTSLAAPPSIVVQSAAAAGPQWVSAVGDTATYSTVDNPKAPTNGFTSSLRQDLAGLGGDVRFLRTTEDFKYYHQINDDVVSLARAQGGYITGFGGSQVPLIDNFFGGPSMVRGFAPYGFGPRDLTPGTTMDNVGGSMYWATTAELQSNIPGVPAEYGLKAVAFVDAGSVFRYNGSTTFPGSSQSLQLANSNVVRSSIGAGLTWASPFGALTVTYAAPLTKASYDVTQPLGFTASPF</sequence>
<evidence type="ECO:0000256" key="9">
    <source>
        <dbReference type="NCBIfam" id="TIGR03303"/>
    </source>
</evidence>
<dbReference type="PANTHER" id="PTHR12815">
    <property type="entry name" value="SORTING AND ASSEMBLY MACHINERY SAMM50 PROTEIN FAMILY MEMBER"/>
    <property type="match status" value="1"/>
</dbReference>
<evidence type="ECO:0000256" key="1">
    <source>
        <dbReference type="ARBA" id="ARBA00004370"/>
    </source>
</evidence>
<reference evidence="12" key="1">
    <citation type="submission" date="2016-11" db="EMBL/GenBank/DDBJ databases">
        <authorList>
            <person name="Varghese N."/>
            <person name="Submissions S."/>
        </authorList>
    </citation>
    <scope>NUCLEOTIDE SEQUENCE [LARGE SCALE GENOMIC DNA]</scope>
    <source>
        <strain evidence="12">GAS401</strain>
    </source>
</reference>
<dbReference type="PANTHER" id="PTHR12815:SF23">
    <property type="entry name" value="OUTER MEMBRANE PROTEIN ASSEMBLY FACTOR BAMA"/>
    <property type="match status" value="1"/>
</dbReference>
<dbReference type="Gene3D" id="3.10.20.310">
    <property type="entry name" value="membrane protein fhac"/>
    <property type="match status" value="5"/>
</dbReference>
<dbReference type="GO" id="GO:0009279">
    <property type="term" value="C:cell outer membrane"/>
    <property type="evidence" value="ECO:0007669"/>
    <property type="project" value="UniProtKB-SubCell"/>
</dbReference>
<dbReference type="GO" id="GO:0043165">
    <property type="term" value="P:Gram-negative-bacterium-type cell outer membrane assembly"/>
    <property type="evidence" value="ECO:0007669"/>
    <property type="project" value="UniProtKB-UniRule"/>
</dbReference>
<dbReference type="InterPro" id="IPR039910">
    <property type="entry name" value="D15-like"/>
</dbReference>
<evidence type="ECO:0000256" key="6">
    <source>
        <dbReference type="ARBA" id="ARBA00023136"/>
    </source>
</evidence>
<name>A0A1M7UFH6_9BRAD</name>
<evidence type="ECO:0000313" key="11">
    <source>
        <dbReference type="EMBL" id="SHN81771.1"/>
    </source>
</evidence>
<dbReference type="EMBL" id="LT670849">
    <property type="protein sequence ID" value="SHN81771.1"/>
    <property type="molecule type" value="Genomic_DNA"/>
</dbReference>
<dbReference type="HAMAP" id="MF_01430">
    <property type="entry name" value="OM_assembly_BamA"/>
    <property type="match status" value="1"/>
</dbReference>
<dbReference type="PROSITE" id="PS51779">
    <property type="entry name" value="POTRA"/>
    <property type="match status" value="2"/>
</dbReference>
<organism evidence="11 12">
    <name type="scientific">Bradyrhizobium erythrophlei</name>
    <dbReference type="NCBI Taxonomy" id="1437360"/>
    <lineage>
        <taxon>Bacteria</taxon>
        <taxon>Pseudomonadati</taxon>
        <taxon>Pseudomonadota</taxon>
        <taxon>Alphaproteobacteria</taxon>
        <taxon>Hyphomicrobiales</taxon>
        <taxon>Nitrobacteraceae</taxon>
        <taxon>Bradyrhizobium</taxon>
    </lineage>
</organism>
<comment type="subcellular location">
    <subcellularLocation>
        <location evidence="8">Cell outer membrane</location>
    </subcellularLocation>
    <subcellularLocation>
        <location evidence="1">Membrane</location>
    </subcellularLocation>
</comment>
<dbReference type="GO" id="GO:0051205">
    <property type="term" value="P:protein insertion into membrane"/>
    <property type="evidence" value="ECO:0007669"/>
    <property type="project" value="UniProtKB-UniRule"/>
</dbReference>
<proteinExistence type="inferred from homology"/>
<dbReference type="InterPro" id="IPR023707">
    <property type="entry name" value="OM_assembly_BamA"/>
</dbReference>
<feature type="chain" id="PRO_5013410776" description="Outer membrane protein assembly factor BamA" evidence="8">
    <location>
        <begin position="25"/>
        <end position="784"/>
    </location>
</feature>
<evidence type="ECO:0000313" key="12">
    <source>
        <dbReference type="Proteomes" id="UP000184096"/>
    </source>
</evidence>
<accession>A0A1M7UFH6</accession>
<dbReference type="Proteomes" id="UP000184096">
    <property type="component" value="Chromosome I"/>
</dbReference>
<dbReference type="RefSeq" id="WP_244553035.1">
    <property type="nucleotide sequence ID" value="NZ_LT670849.1"/>
</dbReference>
<dbReference type="Gene3D" id="2.40.160.50">
    <property type="entry name" value="membrane protein fhac: a member of the omp85/tpsb transporter family"/>
    <property type="match status" value="1"/>
</dbReference>
<dbReference type="InterPro" id="IPR034746">
    <property type="entry name" value="POTRA"/>
</dbReference>
<comment type="function">
    <text evidence="8">Part of the outer membrane protein assembly complex, which is involved in assembly and insertion of beta-barrel proteins into the outer membrane.</text>
</comment>
<comment type="similarity">
    <text evidence="8">Belongs to the BamA family.</text>
</comment>
<keyword evidence="3 8" id="KW-0812">Transmembrane</keyword>
<comment type="subunit">
    <text evidence="8">Part of the Bam complex.</text>
</comment>
<keyword evidence="5 8" id="KW-0677">Repeat</keyword>
<keyword evidence="7 8" id="KW-0998">Cell outer membrane</keyword>
<dbReference type="InterPro" id="IPR000184">
    <property type="entry name" value="Bac_surfAg_D15"/>
</dbReference>
<evidence type="ECO:0000256" key="5">
    <source>
        <dbReference type="ARBA" id="ARBA00022737"/>
    </source>
</evidence>
<dbReference type="NCBIfam" id="TIGR03303">
    <property type="entry name" value="OM_YaeT"/>
    <property type="match status" value="1"/>
</dbReference>
<evidence type="ECO:0000256" key="2">
    <source>
        <dbReference type="ARBA" id="ARBA00022452"/>
    </source>
</evidence>
<keyword evidence="6 8" id="KW-0472">Membrane</keyword>